<dbReference type="Gene3D" id="3.30.465.10">
    <property type="match status" value="1"/>
</dbReference>
<dbReference type="Gene3D" id="3.30.43.10">
    <property type="entry name" value="Uridine Diphospho-n-acetylenolpyruvylglucosamine Reductase, domain 2"/>
    <property type="match status" value="1"/>
</dbReference>
<evidence type="ECO:0000259" key="8">
    <source>
        <dbReference type="PROSITE" id="PS51387"/>
    </source>
</evidence>
<dbReference type="EC" id="1.1.2.4" evidence="6"/>
<comment type="cofactor">
    <cofactor evidence="1">
        <name>FAD</name>
        <dbReference type="ChEBI" id="CHEBI:57692"/>
    </cofactor>
</comment>
<dbReference type="FunFam" id="3.30.43.10:FF:000002">
    <property type="entry name" value="D-2-hydroxyglutarate dehydrogenase, mitochondrial"/>
    <property type="match status" value="1"/>
</dbReference>
<dbReference type="InterPro" id="IPR016167">
    <property type="entry name" value="FAD-bd_PCMH_sub1"/>
</dbReference>
<evidence type="ECO:0000256" key="2">
    <source>
        <dbReference type="ARBA" id="ARBA00008000"/>
    </source>
</evidence>
<dbReference type="InterPro" id="IPR051264">
    <property type="entry name" value="FAD-oxidored/transferase_4"/>
</dbReference>
<dbReference type="InterPro" id="IPR004113">
    <property type="entry name" value="FAD-bd_oxidored_4_C"/>
</dbReference>
<keyword evidence="4" id="KW-0274">FAD</keyword>
<dbReference type="Pfam" id="PF01565">
    <property type="entry name" value="FAD_binding_4"/>
    <property type="match status" value="1"/>
</dbReference>
<accession>A0A9P6KHS2</accession>
<dbReference type="GO" id="GO:0004458">
    <property type="term" value="F:D-lactate dehydrogenase (cytochrome) activity"/>
    <property type="evidence" value="ECO:0007669"/>
    <property type="project" value="UniProtKB-EC"/>
</dbReference>
<proteinExistence type="inferred from homology"/>
<dbReference type="Gene3D" id="3.30.70.2740">
    <property type="match status" value="1"/>
</dbReference>
<organism evidence="9 10">
    <name type="scientific">Lunasporangiospora selenospora</name>
    <dbReference type="NCBI Taxonomy" id="979761"/>
    <lineage>
        <taxon>Eukaryota</taxon>
        <taxon>Fungi</taxon>
        <taxon>Fungi incertae sedis</taxon>
        <taxon>Mucoromycota</taxon>
        <taxon>Mortierellomycotina</taxon>
        <taxon>Mortierellomycetes</taxon>
        <taxon>Mortierellales</taxon>
        <taxon>Mortierellaceae</taxon>
        <taxon>Lunasporangiospora</taxon>
    </lineage>
</organism>
<dbReference type="Pfam" id="PF02913">
    <property type="entry name" value="FAD-oxidase_C"/>
    <property type="match status" value="1"/>
</dbReference>
<name>A0A9P6KHS2_9FUNG</name>
<evidence type="ECO:0000256" key="7">
    <source>
        <dbReference type="ARBA" id="ARBA00051436"/>
    </source>
</evidence>
<evidence type="ECO:0000256" key="4">
    <source>
        <dbReference type="ARBA" id="ARBA00022827"/>
    </source>
</evidence>
<dbReference type="Gene3D" id="3.30.70.2190">
    <property type="match status" value="1"/>
</dbReference>
<keyword evidence="10" id="KW-1185">Reference proteome</keyword>
<comment type="catalytic activity">
    <reaction evidence="7">
        <text>(R)-lactate + 2 Fe(III)-[cytochrome c] = 2 Fe(II)-[cytochrome c] + pyruvate + 2 H(+)</text>
        <dbReference type="Rhea" id="RHEA:13521"/>
        <dbReference type="Rhea" id="RHEA-COMP:10350"/>
        <dbReference type="Rhea" id="RHEA-COMP:14399"/>
        <dbReference type="ChEBI" id="CHEBI:15361"/>
        <dbReference type="ChEBI" id="CHEBI:15378"/>
        <dbReference type="ChEBI" id="CHEBI:16004"/>
        <dbReference type="ChEBI" id="CHEBI:29033"/>
        <dbReference type="ChEBI" id="CHEBI:29034"/>
        <dbReference type="EC" id="1.1.2.4"/>
    </reaction>
</comment>
<evidence type="ECO:0000313" key="10">
    <source>
        <dbReference type="Proteomes" id="UP000780801"/>
    </source>
</evidence>
<dbReference type="InterPro" id="IPR036318">
    <property type="entry name" value="FAD-bd_PCMH-like_sf"/>
</dbReference>
<dbReference type="PANTHER" id="PTHR43716:SF1">
    <property type="entry name" value="D-2-HYDROXYGLUTARATE DEHYDROGENASE, MITOCHONDRIAL"/>
    <property type="match status" value="1"/>
</dbReference>
<keyword evidence="5" id="KW-0560">Oxidoreductase</keyword>
<dbReference type="InterPro" id="IPR016166">
    <property type="entry name" value="FAD-bd_PCMH"/>
</dbReference>
<dbReference type="OrthoDB" id="5332616at2759"/>
<dbReference type="InterPro" id="IPR016164">
    <property type="entry name" value="FAD-linked_Oxase-like_C"/>
</dbReference>
<dbReference type="PROSITE" id="PS51387">
    <property type="entry name" value="FAD_PCMH"/>
    <property type="match status" value="1"/>
</dbReference>
<protein>
    <recommendedName>
        <fullName evidence="6">D-lactate dehydrogenase (cytochrome)</fullName>
        <ecNumber evidence="6">1.1.2.4</ecNumber>
    </recommendedName>
</protein>
<evidence type="ECO:0000256" key="1">
    <source>
        <dbReference type="ARBA" id="ARBA00001974"/>
    </source>
</evidence>
<dbReference type="FunFam" id="3.30.465.10:FF:000001">
    <property type="entry name" value="D-2-hydroxyglutarate dehydrogenase, mitochondrial"/>
    <property type="match status" value="1"/>
</dbReference>
<gene>
    <name evidence="9" type="ORF">BGW38_010408</name>
</gene>
<dbReference type="InterPro" id="IPR016169">
    <property type="entry name" value="FAD-bd_PCMH_sub2"/>
</dbReference>
<dbReference type="Proteomes" id="UP000780801">
    <property type="component" value="Unassembled WGS sequence"/>
</dbReference>
<dbReference type="SUPFAM" id="SSF56176">
    <property type="entry name" value="FAD-binding/transporter-associated domain-like"/>
    <property type="match status" value="1"/>
</dbReference>
<feature type="domain" description="FAD-binding PCMH-type" evidence="8">
    <location>
        <begin position="107"/>
        <end position="288"/>
    </location>
</feature>
<dbReference type="GO" id="GO:0071949">
    <property type="term" value="F:FAD binding"/>
    <property type="evidence" value="ECO:0007669"/>
    <property type="project" value="InterPro"/>
</dbReference>
<sequence>MMPSFFRPVLSHTLRRAVVLRQGLSNNTVARTQLFRAAFSQTAVKATPSTTVIQETSKSAYKTERDPNFKELSEQDLAFFKSVLPPSSIVQDEDNLSNYNIDWLKRYQGHSKLVLKPSTTEQVSKLLKYCSDNRIAVVPQGGNTGVVGGGTPVFDEVIISTSNMNNIRSFDAISGSLVCDAGCILENLDNFLAENGHIMPLDLGAKGRQVCQIGGNVSTNAGGLRYLRYGSLHGNVLGLEVVLPDGTILNNMSTLRKDNTGYDLKQLFIGAEGTLGIVTGVSIASPKRPKAVNLALLGVDSFDQVIATFKRSKDELCEIVSAFEFWDQASINLVQKHLAVGSNIPLQSSHQFYVLVETSGSNKEHDDEKLGQLLEGLITDGIIQDGVLAQDTTQIRNLWAIREGIPEACSKAGAVYMYDISMPVSVLYKLVEDLKTRFQEKGVFGEGKLIKSVTGFGHMGDGNLHLNVEADAFTPEATGLIEPFIYEWTAENSGSISAEHGLGRMKNQYLHYTKAPEMIDLMRRLKVVFDPKGIMNPYKFFPSS</sequence>
<dbReference type="SUPFAM" id="SSF55103">
    <property type="entry name" value="FAD-linked oxidases, C-terminal domain"/>
    <property type="match status" value="1"/>
</dbReference>
<dbReference type="InterPro" id="IPR006094">
    <property type="entry name" value="Oxid_FAD_bind_N"/>
</dbReference>
<dbReference type="PANTHER" id="PTHR43716">
    <property type="entry name" value="D-2-HYDROXYGLUTARATE DEHYDROGENASE, MITOCHONDRIAL"/>
    <property type="match status" value="1"/>
</dbReference>
<dbReference type="InterPro" id="IPR016171">
    <property type="entry name" value="Vanillyl_alc_oxidase_C-sub2"/>
</dbReference>
<dbReference type="AlphaFoldDB" id="A0A9P6KHS2"/>
<dbReference type="FunFam" id="1.10.45.10:FF:000001">
    <property type="entry name" value="D-lactate dehydrogenase mitochondrial"/>
    <property type="match status" value="1"/>
</dbReference>
<dbReference type="FunFam" id="3.30.70.2190:FF:000001">
    <property type="entry name" value="D-2-hydroxyglutarate dehydrogenase mitochondrial"/>
    <property type="match status" value="1"/>
</dbReference>
<dbReference type="Gene3D" id="1.10.45.10">
    <property type="entry name" value="Vanillyl-alcohol Oxidase, Chain A, domain 4"/>
    <property type="match status" value="1"/>
</dbReference>
<evidence type="ECO:0000256" key="5">
    <source>
        <dbReference type="ARBA" id="ARBA00023002"/>
    </source>
</evidence>
<reference evidence="9" key="1">
    <citation type="journal article" date="2020" name="Fungal Divers.">
        <title>Resolving the Mortierellaceae phylogeny through synthesis of multi-gene phylogenetics and phylogenomics.</title>
        <authorList>
            <person name="Vandepol N."/>
            <person name="Liber J."/>
            <person name="Desiro A."/>
            <person name="Na H."/>
            <person name="Kennedy M."/>
            <person name="Barry K."/>
            <person name="Grigoriev I.V."/>
            <person name="Miller A.N."/>
            <person name="O'Donnell K."/>
            <person name="Stajich J.E."/>
            <person name="Bonito G."/>
        </authorList>
    </citation>
    <scope>NUCLEOTIDE SEQUENCE</scope>
    <source>
        <strain evidence="9">KOD1015</strain>
    </source>
</reference>
<evidence type="ECO:0000256" key="6">
    <source>
        <dbReference type="ARBA" id="ARBA00038897"/>
    </source>
</evidence>
<dbReference type="FunFam" id="3.30.70.2740:FF:000002">
    <property type="entry name" value="D-2-hydroxyglutarate dehydrogenase mitochondrial"/>
    <property type="match status" value="1"/>
</dbReference>
<keyword evidence="3" id="KW-0285">Flavoprotein</keyword>
<evidence type="ECO:0000313" key="9">
    <source>
        <dbReference type="EMBL" id="KAF9586014.1"/>
    </source>
</evidence>
<comment type="caution">
    <text evidence="9">The sequence shown here is derived from an EMBL/GenBank/DDBJ whole genome shotgun (WGS) entry which is preliminary data.</text>
</comment>
<comment type="similarity">
    <text evidence="2">Belongs to the FAD-binding oxidoreductase/transferase type 4 family.</text>
</comment>
<dbReference type="GO" id="GO:0005739">
    <property type="term" value="C:mitochondrion"/>
    <property type="evidence" value="ECO:0007669"/>
    <property type="project" value="TreeGrafter"/>
</dbReference>
<evidence type="ECO:0000256" key="3">
    <source>
        <dbReference type="ARBA" id="ARBA00022630"/>
    </source>
</evidence>
<dbReference type="EMBL" id="JAABOA010000084">
    <property type="protein sequence ID" value="KAF9586014.1"/>
    <property type="molecule type" value="Genomic_DNA"/>
</dbReference>